<evidence type="ECO:0000313" key="1">
    <source>
        <dbReference type="EMBL" id="JAB87204.1"/>
    </source>
</evidence>
<organism evidence="1">
    <name type="scientific">Ceratitis capitata</name>
    <name type="common">Mediterranean fruit fly</name>
    <name type="synonym">Tephritis capitata</name>
    <dbReference type="NCBI Taxonomy" id="7213"/>
    <lineage>
        <taxon>Eukaryota</taxon>
        <taxon>Metazoa</taxon>
        <taxon>Ecdysozoa</taxon>
        <taxon>Arthropoda</taxon>
        <taxon>Hexapoda</taxon>
        <taxon>Insecta</taxon>
        <taxon>Pterygota</taxon>
        <taxon>Neoptera</taxon>
        <taxon>Endopterygota</taxon>
        <taxon>Diptera</taxon>
        <taxon>Brachycera</taxon>
        <taxon>Muscomorpha</taxon>
        <taxon>Tephritoidea</taxon>
        <taxon>Tephritidae</taxon>
        <taxon>Ceratitis</taxon>
        <taxon>Ceratitis</taxon>
    </lineage>
</organism>
<reference evidence="1" key="2">
    <citation type="journal article" date="2014" name="BMC Genomics">
        <title>A genomic perspective to assessing quality of mass-reared SIT flies used in Mediterranean fruit fly (Ceratitis capitata) eradication in California.</title>
        <authorList>
            <person name="Calla B."/>
            <person name="Hall B."/>
            <person name="Hou S."/>
            <person name="Geib S.M."/>
        </authorList>
    </citation>
    <scope>NUCLEOTIDE SEQUENCE</scope>
</reference>
<sequence length="103" mass="11947">MYINFNDTLNTRKVLTSNDDDNDSAFVWHAKERRVLLLLLNIRCQQCKQTKRKPNVCLQQAAAGQQPRMHIYVATCVSRECRSEPFDVRILTELTLSPMPHNS</sequence>
<proteinExistence type="evidence at transcript level"/>
<dbReference type="EMBL" id="GAMC01019351">
    <property type="protein sequence ID" value="JAB87204.1"/>
    <property type="molecule type" value="mRNA"/>
</dbReference>
<accession>W8BBH4</accession>
<protein>
    <submittedName>
        <fullName evidence="1">Uncharacterized protein</fullName>
    </submittedName>
</protein>
<name>W8BBH4_CERCA</name>
<reference evidence="1" key="1">
    <citation type="submission" date="2013-07" db="EMBL/GenBank/DDBJ databases">
        <authorList>
            <person name="Geib S."/>
        </authorList>
    </citation>
    <scope>NUCLEOTIDE SEQUENCE</scope>
</reference>
<dbReference type="AlphaFoldDB" id="W8BBH4"/>